<reference evidence="2" key="1">
    <citation type="journal article" date="2019" name="Int. J. Syst. Evol. Microbiol.">
        <title>The Global Catalogue of Microorganisms (GCM) 10K type strain sequencing project: providing services to taxonomists for standard genome sequencing and annotation.</title>
        <authorList>
            <consortium name="The Broad Institute Genomics Platform"/>
            <consortium name="The Broad Institute Genome Sequencing Center for Infectious Disease"/>
            <person name="Wu L."/>
            <person name="Ma J."/>
        </authorList>
    </citation>
    <scope>NUCLEOTIDE SEQUENCE [LARGE SCALE GENOMIC DNA]</scope>
    <source>
        <strain evidence="2">IBRC-M 10908</strain>
    </source>
</reference>
<dbReference type="RefSeq" id="WP_380617390.1">
    <property type="nucleotide sequence ID" value="NZ_JBHSDK010000001.1"/>
</dbReference>
<evidence type="ECO:0000313" key="1">
    <source>
        <dbReference type="EMBL" id="MFC4333652.1"/>
    </source>
</evidence>
<sequence length="241" mass="25614">MSGIHGITRCLVDLAGDAMEAFTVEDGVGRPDIGLLARPLAGLRLEPLAALIGRMEDLYGYAEGNPPRLMALGAMWKAVATSLDGLVLNGLAGARRAKAFAPESGPHDPSAPGGHRSFPDAVALTRDVAVHLGLLAEVYAEFSERLSRHFDAILADAAAETARALPGTADENRARATLAAVRLEYVLTDALLCMVDAYLRAAEVFRVGEGLVLRLEETLETCRELADPPSGTDGRQRSERT</sequence>
<accession>A0ABV8TSR5</accession>
<name>A0ABV8TSR5_9ACTN</name>
<organism evidence="1 2">
    <name type="scientific">Salininema proteolyticum</name>
    <dbReference type="NCBI Taxonomy" id="1607685"/>
    <lineage>
        <taxon>Bacteria</taxon>
        <taxon>Bacillati</taxon>
        <taxon>Actinomycetota</taxon>
        <taxon>Actinomycetes</taxon>
        <taxon>Glycomycetales</taxon>
        <taxon>Glycomycetaceae</taxon>
        <taxon>Salininema</taxon>
    </lineage>
</organism>
<protein>
    <recommendedName>
        <fullName evidence="3">PhoU domain-containing protein</fullName>
    </recommendedName>
</protein>
<evidence type="ECO:0000313" key="2">
    <source>
        <dbReference type="Proteomes" id="UP001595823"/>
    </source>
</evidence>
<dbReference type="EMBL" id="JBHSDK010000001">
    <property type="protein sequence ID" value="MFC4333652.1"/>
    <property type="molecule type" value="Genomic_DNA"/>
</dbReference>
<dbReference type="Proteomes" id="UP001595823">
    <property type="component" value="Unassembled WGS sequence"/>
</dbReference>
<gene>
    <name evidence="1" type="ORF">ACFPET_00360</name>
</gene>
<keyword evidence="2" id="KW-1185">Reference proteome</keyword>
<proteinExistence type="predicted"/>
<evidence type="ECO:0008006" key="3">
    <source>
        <dbReference type="Google" id="ProtNLM"/>
    </source>
</evidence>
<comment type="caution">
    <text evidence="1">The sequence shown here is derived from an EMBL/GenBank/DDBJ whole genome shotgun (WGS) entry which is preliminary data.</text>
</comment>